<feature type="domain" description="SET" evidence="2">
    <location>
        <begin position="401"/>
        <end position="596"/>
    </location>
</feature>
<dbReference type="InterPro" id="IPR053209">
    <property type="entry name" value="Gramillin-biosynth_MTr"/>
</dbReference>
<protein>
    <recommendedName>
        <fullName evidence="2">SET domain-containing protein</fullName>
    </recommendedName>
</protein>
<accession>A0A1Y2IU65</accession>
<reference evidence="3 4" key="1">
    <citation type="journal article" date="2015" name="Biotechnol. Biofuels">
        <title>Enhanced degradation of softwood versus hardwood by the white-rot fungus Pycnoporus coccineus.</title>
        <authorList>
            <person name="Couturier M."/>
            <person name="Navarro D."/>
            <person name="Chevret D."/>
            <person name="Henrissat B."/>
            <person name="Piumi F."/>
            <person name="Ruiz-Duenas F.J."/>
            <person name="Martinez A.T."/>
            <person name="Grigoriev I.V."/>
            <person name="Riley R."/>
            <person name="Lipzen A."/>
            <person name="Berrin J.G."/>
            <person name="Master E.R."/>
            <person name="Rosso M.N."/>
        </authorList>
    </citation>
    <scope>NUCLEOTIDE SEQUENCE [LARGE SCALE GENOMIC DNA]</scope>
    <source>
        <strain evidence="3 4">BRFM310</strain>
    </source>
</reference>
<dbReference type="Pfam" id="PF00856">
    <property type="entry name" value="SET"/>
    <property type="match status" value="1"/>
</dbReference>
<gene>
    <name evidence="3" type="ORF">PYCCODRAFT_1363850</name>
</gene>
<evidence type="ECO:0000259" key="2">
    <source>
        <dbReference type="PROSITE" id="PS50280"/>
    </source>
</evidence>
<keyword evidence="4" id="KW-1185">Reference proteome</keyword>
<evidence type="ECO:0000313" key="3">
    <source>
        <dbReference type="EMBL" id="OSD04617.1"/>
    </source>
</evidence>
<dbReference type="PROSITE" id="PS50280">
    <property type="entry name" value="SET"/>
    <property type="match status" value="1"/>
</dbReference>
<feature type="compositionally biased region" description="Low complexity" evidence="1">
    <location>
        <begin position="17"/>
        <end position="28"/>
    </location>
</feature>
<dbReference type="PANTHER" id="PTHR47643:SF2">
    <property type="entry name" value="TPR DOMAIN PROTEIN (AFU_ORTHOLOGUE AFUA_5G12710)"/>
    <property type="match status" value="1"/>
</dbReference>
<dbReference type="InterPro" id="IPR046341">
    <property type="entry name" value="SET_dom_sf"/>
</dbReference>
<dbReference type="Gene3D" id="1.25.40.10">
    <property type="entry name" value="Tetratricopeptide repeat domain"/>
    <property type="match status" value="1"/>
</dbReference>
<dbReference type="Proteomes" id="UP000193067">
    <property type="component" value="Unassembled WGS sequence"/>
</dbReference>
<feature type="region of interest" description="Disordered" evidence="1">
    <location>
        <begin position="1"/>
        <end position="40"/>
    </location>
</feature>
<dbReference type="SUPFAM" id="SSF48452">
    <property type="entry name" value="TPR-like"/>
    <property type="match status" value="1"/>
</dbReference>
<organism evidence="3 4">
    <name type="scientific">Trametes coccinea (strain BRFM310)</name>
    <name type="common">Pycnoporus coccineus</name>
    <dbReference type="NCBI Taxonomy" id="1353009"/>
    <lineage>
        <taxon>Eukaryota</taxon>
        <taxon>Fungi</taxon>
        <taxon>Dikarya</taxon>
        <taxon>Basidiomycota</taxon>
        <taxon>Agaricomycotina</taxon>
        <taxon>Agaricomycetes</taxon>
        <taxon>Polyporales</taxon>
        <taxon>Polyporaceae</taxon>
        <taxon>Trametes</taxon>
    </lineage>
</organism>
<dbReference type="SUPFAM" id="SSF82199">
    <property type="entry name" value="SET domain"/>
    <property type="match status" value="1"/>
</dbReference>
<dbReference type="STRING" id="1353009.A0A1Y2IU65"/>
<dbReference type="InterPro" id="IPR001214">
    <property type="entry name" value="SET_dom"/>
</dbReference>
<dbReference type="EMBL" id="KZ084096">
    <property type="protein sequence ID" value="OSD04617.1"/>
    <property type="molecule type" value="Genomic_DNA"/>
</dbReference>
<dbReference type="PANTHER" id="PTHR47643">
    <property type="entry name" value="TPR DOMAIN PROTEIN (AFU_ORTHOLOGUE AFUA_5G12710)"/>
    <property type="match status" value="1"/>
</dbReference>
<dbReference type="Gene3D" id="2.170.270.10">
    <property type="entry name" value="SET domain"/>
    <property type="match status" value="1"/>
</dbReference>
<dbReference type="AlphaFoldDB" id="A0A1Y2IU65"/>
<proteinExistence type="predicted"/>
<evidence type="ECO:0000256" key="1">
    <source>
        <dbReference type="SAM" id="MobiDB-lite"/>
    </source>
</evidence>
<evidence type="ECO:0000313" key="4">
    <source>
        <dbReference type="Proteomes" id="UP000193067"/>
    </source>
</evidence>
<dbReference type="SMART" id="SM00317">
    <property type="entry name" value="SET"/>
    <property type="match status" value="1"/>
</dbReference>
<dbReference type="InterPro" id="IPR011990">
    <property type="entry name" value="TPR-like_helical_dom_sf"/>
</dbReference>
<dbReference type="OrthoDB" id="5945798at2759"/>
<sequence>MDPDQLAALASGLRLDSQSSPRTQPSPRAHGPPPRYHHGMSAEEVTRYLKEYAEWFEEDRKIPPEPATIVDRNQLIADQRQRRAQLERMAHESARVGGAGIPFYMTMVGFPKHSSSTALQNLRPITFSGMLVRRVHLGHYLLCRLVAPCTRMVAVQTVVEDTEGIAHDLSIYNFPSTSNCSLEHLDALFPPGTILAIREPTLKAPTQGSRPLLRVDSPTDIIFVARNSPLLQNVSWRTGVAVAGFRSLPATADAWQQRGNDHFKASQWFLAAFAYSHALVLDHNAIPLRLNRAEAYLRQRYYTGALYDAQQVLAEVGVSDTFADKALLRVAKARYGRQEYNLAQEAFVRYKNKHVGDSSVDSWLDRCRARLRESSTGIYDWPSLFRTAQRKIRLDAADFVGPVKVRRMKHRGGGRGVVTTKDVKTGELLIVTKPFASVYAPDLPTDQLIVTLDLISKTTRERTDSLLLSLIVDKLYGNPDLRNEVYHLYSGPDYPAPPETYPPSPSDPAAVDPLDPKVNINIAQLEAICTYNNFCPFRLDGPRVDQEAKPAGLYTFASMFNHSCAANATWYCIGDLMIIRAAESIPAGTEVTIPYCVEESYIDRQTILRKHMLDKCDCRLCEEDRQDGDERLRRRHQLKSRLDADAIMSASLAEVRALEKDIRATYGPTRGPVRPLSALALHVVAEKLRMSGNARDMRDSLQCDMQALECYGFVLIRDSARSPSGSKLPIAKDRIPTVTSFMEPADIMLRIACTYYMLREETNATNWLKATLWLTDVSVGGGKELFMLIHEETLVRMGIQSFAARVL</sequence>
<name>A0A1Y2IU65_TRAC3</name>